<sequence length="142" mass="16106">MSEEKTLVDTTEIDTRWGDQDKYGHINNTVYFRFVEEARVQWFEKLGYGVDGSGDGPIILKTGATFLKELNYPTRIQVKSYAGTPGNSSLPMYHEIIDSEDGSVYCTAYVTVVWYDHSSKSSMRLPDSLREHIAQLDKNPSV</sequence>
<dbReference type="PANTHER" id="PTHR31793">
    <property type="entry name" value="4-HYDROXYBENZOYL-COA THIOESTERASE FAMILY MEMBER"/>
    <property type="match status" value="1"/>
</dbReference>
<dbReference type="Proteomes" id="UP000196027">
    <property type="component" value="Chromosome"/>
</dbReference>
<dbReference type="EMBL" id="CP021425">
    <property type="protein sequence ID" value="ARU57367.1"/>
    <property type="molecule type" value="Genomic_DNA"/>
</dbReference>
<dbReference type="PANTHER" id="PTHR31793:SF24">
    <property type="entry name" value="LONG-CHAIN ACYL-COA THIOESTERASE FADM"/>
    <property type="match status" value="1"/>
</dbReference>
<dbReference type="CDD" id="cd00586">
    <property type="entry name" value="4HBT"/>
    <property type="match status" value="1"/>
</dbReference>
<dbReference type="Gene3D" id="3.10.129.10">
    <property type="entry name" value="Hotdog Thioesterase"/>
    <property type="match status" value="1"/>
</dbReference>
<evidence type="ECO:0000313" key="2">
    <source>
        <dbReference type="Proteomes" id="UP000196027"/>
    </source>
</evidence>
<dbReference type="InterPro" id="IPR029069">
    <property type="entry name" value="HotDog_dom_sf"/>
</dbReference>
<dbReference type="Pfam" id="PF13279">
    <property type="entry name" value="4HBT_2"/>
    <property type="match status" value="1"/>
</dbReference>
<accession>A0A1Y0IA20</accession>
<keyword evidence="2" id="KW-1185">Reference proteome</keyword>
<dbReference type="AlphaFoldDB" id="A0A1Y0IA20"/>
<protein>
    <submittedName>
        <fullName evidence="1">Thioesterase superfamily protein</fullName>
    </submittedName>
</protein>
<dbReference type="SUPFAM" id="SSF54637">
    <property type="entry name" value="Thioesterase/thiol ester dehydrase-isomerase"/>
    <property type="match status" value="1"/>
</dbReference>
<dbReference type="OrthoDB" id="9799036at2"/>
<dbReference type="GO" id="GO:0047617">
    <property type="term" value="F:fatty acyl-CoA hydrolase activity"/>
    <property type="evidence" value="ECO:0007669"/>
    <property type="project" value="TreeGrafter"/>
</dbReference>
<organism evidence="1 2">
    <name type="scientific">Oleiphilus messinensis</name>
    <dbReference type="NCBI Taxonomy" id="141451"/>
    <lineage>
        <taxon>Bacteria</taxon>
        <taxon>Pseudomonadati</taxon>
        <taxon>Pseudomonadota</taxon>
        <taxon>Gammaproteobacteria</taxon>
        <taxon>Oceanospirillales</taxon>
        <taxon>Oleiphilaceae</taxon>
        <taxon>Oleiphilus</taxon>
    </lineage>
</organism>
<dbReference type="KEGG" id="ome:OLMES_3327"/>
<name>A0A1Y0IA20_9GAMM</name>
<gene>
    <name evidence="1" type="ORF">OLMES_3327</name>
</gene>
<dbReference type="InterPro" id="IPR050563">
    <property type="entry name" value="4-hydroxybenzoyl-CoA_TE"/>
</dbReference>
<proteinExistence type="predicted"/>
<evidence type="ECO:0000313" key="1">
    <source>
        <dbReference type="EMBL" id="ARU57367.1"/>
    </source>
</evidence>
<dbReference type="RefSeq" id="WP_087462269.1">
    <property type="nucleotide sequence ID" value="NZ_CP021425.1"/>
</dbReference>
<reference evidence="1 2" key="1">
    <citation type="submission" date="2017-05" db="EMBL/GenBank/DDBJ databases">
        <title>Genomic insights into alkan degradation activity of Oleiphilus messinensis.</title>
        <authorList>
            <person name="Kozyavkin S.A."/>
            <person name="Slesarev A.I."/>
            <person name="Golyshin P.N."/>
            <person name="Korzhenkov A."/>
            <person name="Golyshina O.N."/>
            <person name="Toshchakov S.V."/>
        </authorList>
    </citation>
    <scope>NUCLEOTIDE SEQUENCE [LARGE SCALE GENOMIC DNA]</scope>
    <source>
        <strain evidence="1 2">ME102</strain>
    </source>
</reference>